<evidence type="ECO:0000256" key="5">
    <source>
        <dbReference type="ARBA" id="ARBA00022679"/>
    </source>
</evidence>
<protein>
    <recommendedName>
        <fullName evidence="3">histidine kinase</fullName>
        <ecNumber evidence="3">2.7.13.3</ecNumber>
    </recommendedName>
</protein>
<evidence type="ECO:0000256" key="10">
    <source>
        <dbReference type="ARBA" id="ARBA00023136"/>
    </source>
</evidence>
<evidence type="ECO:0000256" key="6">
    <source>
        <dbReference type="ARBA" id="ARBA00022692"/>
    </source>
</evidence>
<comment type="subcellular location">
    <subcellularLocation>
        <location evidence="2">Membrane</location>
    </subcellularLocation>
</comment>
<dbReference type="GO" id="GO:0000155">
    <property type="term" value="F:phosphorelay sensor kinase activity"/>
    <property type="evidence" value="ECO:0007669"/>
    <property type="project" value="InterPro"/>
</dbReference>
<dbReference type="SMART" id="SM00304">
    <property type="entry name" value="HAMP"/>
    <property type="match status" value="1"/>
</dbReference>
<reference evidence="14" key="1">
    <citation type="submission" date="2020-05" db="EMBL/GenBank/DDBJ databases">
        <authorList>
            <person name="Chiriac C."/>
            <person name="Salcher M."/>
            <person name="Ghai R."/>
            <person name="Kavagutti S V."/>
        </authorList>
    </citation>
    <scope>NUCLEOTIDE SEQUENCE</scope>
</reference>
<keyword evidence="10 11" id="KW-0472">Membrane</keyword>
<dbReference type="Gene3D" id="3.30.565.10">
    <property type="entry name" value="Histidine kinase-like ATPase, C-terminal domain"/>
    <property type="match status" value="1"/>
</dbReference>
<dbReference type="InterPro" id="IPR003661">
    <property type="entry name" value="HisK_dim/P_dom"/>
</dbReference>
<organism evidence="14">
    <name type="scientific">freshwater metagenome</name>
    <dbReference type="NCBI Taxonomy" id="449393"/>
    <lineage>
        <taxon>unclassified sequences</taxon>
        <taxon>metagenomes</taxon>
        <taxon>ecological metagenomes</taxon>
    </lineage>
</organism>
<comment type="catalytic activity">
    <reaction evidence="1">
        <text>ATP + protein L-histidine = ADP + protein N-phospho-L-histidine.</text>
        <dbReference type="EC" id="2.7.13.3"/>
    </reaction>
</comment>
<dbReference type="PRINTS" id="PR00344">
    <property type="entry name" value="BCTRLSENSOR"/>
</dbReference>
<dbReference type="CDD" id="cd06225">
    <property type="entry name" value="HAMP"/>
    <property type="match status" value="1"/>
</dbReference>
<evidence type="ECO:0000256" key="11">
    <source>
        <dbReference type="SAM" id="Phobius"/>
    </source>
</evidence>
<gene>
    <name evidence="14" type="ORF">UFOPK3423_00833</name>
</gene>
<dbReference type="SUPFAM" id="SSF158472">
    <property type="entry name" value="HAMP domain-like"/>
    <property type="match status" value="1"/>
</dbReference>
<dbReference type="AlphaFoldDB" id="A0A6J7DT98"/>
<dbReference type="Gene3D" id="3.30.450.20">
    <property type="entry name" value="PAS domain"/>
    <property type="match status" value="1"/>
</dbReference>
<dbReference type="GO" id="GO:0005886">
    <property type="term" value="C:plasma membrane"/>
    <property type="evidence" value="ECO:0007669"/>
    <property type="project" value="TreeGrafter"/>
</dbReference>
<dbReference type="InterPro" id="IPR005467">
    <property type="entry name" value="His_kinase_dom"/>
</dbReference>
<evidence type="ECO:0000256" key="9">
    <source>
        <dbReference type="ARBA" id="ARBA00023012"/>
    </source>
</evidence>
<evidence type="ECO:0000259" key="12">
    <source>
        <dbReference type="PROSITE" id="PS50109"/>
    </source>
</evidence>
<keyword evidence="5" id="KW-0808">Transferase</keyword>
<dbReference type="Gene3D" id="6.10.340.10">
    <property type="match status" value="1"/>
</dbReference>
<dbReference type="Pfam" id="PF00512">
    <property type="entry name" value="HisKA"/>
    <property type="match status" value="1"/>
</dbReference>
<dbReference type="PANTHER" id="PTHR45436">
    <property type="entry name" value="SENSOR HISTIDINE KINASE YKOH"/>
    <property type="match status" value="1"/>
</dbReference>
<dbReference type="Gene3D" id="1.10.287.130">
    <property type="match status" value="1"/>
</dbReference>
<name>A0A6J7DT98_9ZZZZ</name>
<dbReference type="CDD" id="cd00082">
    <property type="entry name" value="HisKA"/>
    <property type="match status" value="1"/>
</dbReference>
<evidence type="ECO:0000256" key="4">
    <source>
        <dbReference type="ARBA" id="ARBA00022553"/>
    </source>
</evidence>
<dbReference type="SMART" id="SM00388">
    <property type="entry name" value="HisKA"/>
    <property type="match status" value="1"/>
</dbReference>
<dbReference type="PANTHER" id="PTHR45436:SF5">
    <property type="entry name" value="SENSOR HISTIDINE KINASE TRCS"/>
    <property type="match status" value="1"/>
</dbReference>
<dbReference type="PROSITE" id="PS50885">
    <property type="entry name" value="HAMP"/>
    <property type="match status" value="1"/>
</dbReference>
<dbReference type="PROSITE" id="PS50109">
    <property type="entry name" value="HIS_KIN"/>
    <property type="match status" value="1"/>
</dbReference>
<feature type="transmembrane region" description="Helical" evidence="11">
    <location>
        <begin position="152"/>
        <end position="174"/>
    </location>
</feature>
<dbReference type="EC" id="2.7.13.3" evidence="3"/>
<feature type="domain" description="HAMP" evidence="13">
    <location>
        <begin position="175"/>
        <end position="227"/>
    </location>
</feature>
<dbReference type="EMBL" id="CAFBLQ010000077">
    <property type="protein sequence ID" value="CAB4872768.1"/>
    <property type="molecule type" value="Genomic_DNA"/>
</dbReference>
<sequence length="446" mass="46684">MLVLAIVALLVPLGVSLRDRVDAEVRLQARAQSEVVAARAAPDLDPVRTAHLATLARRAARSVRGRVLIVDDAGAIIADSSGIVPKGTSYAGRPEIAQALRGEVAQVRRDSQTLGKEILATAAPVLEGGKAIGAVRVTQSVAAVNRAVRRTWIGLGLIGLVVLALGLLLGALVARLVARPIVRLEEAAQRVADGDLETRAVVEGSLEQQTLSRTFNAMTERLTVLLRSQRQFVADASHQLRTPLTGLRLRLEAARGEAGTDSQRTDLDAAIGEVDRLTGIVNGLLELSRAGEERGSVAADDPAAAVRRAFARFEAPASVAGCELLADPGQTPGTAVVIHPRDLDHVLDVLIENAISYAAGAPIELSADGPVIRVRDYGPGLAEGEEESLFDRFHRGRAGVSSGAPGTGIGLAIARDLARRWDGDVRITSAPDGGAVAEVRLVAVVG</sequence>
<evidence type="ECO:0000256" key="1">
    <source>
        <dbReference type="ARBA" id="ARBA00000085"/>
    </source>
</evidence>
<dbReference type="InterPro" id="IPR003660">
    <property type="entry name" value="HAMP_dom"/>
</dbReference>
<dbReference type="Pfam" id="PF02518">
    <property type="entry name" value="HATPase_c"/>
    <property type="match status" value="1"/>
</dbReference>
<dbReference type="InterPro" id="IPR036890">
    <property type="entry name" value="HATPase_C_sf"/>
</dbReference>
<dbReference type="SUPFAM" id="SSF55874">
    <property type="entry name" value="ATPase domain of HSP90 chaperone/DNA topoisomerase II/histidine kinase"/>
    <property type="match status" value="1"/>
</dbReference>
<keyword evidence="8 11" id="KW-1133">Transmembrane helix</keyword>
<keyword evidence="9" id="KW-0902">Two-component regulatory system</keyword>
<keyword evidence="7" id="KW-0418">Kinase</keyword>
<evidence type="ECO:0000313" key="14">
    <source>
        <dbReference type="EMBL" id="CAB4872768.1"/>
    </source>
</evidence>
<evidence type="ECO:0000256" key="8">
    <source>
        <dbReference type="ARBA" id="ARBA00022989"/>
    </source>
</evidence>
<feature type="domain" description="Histidine kinase" evidence="12">
    <location>
        <begin position="235"/>
        <end position="445"/>
    </location>
</feature>
<keyword evidence="6 11" id="KW-0812">Transmembrane</keyword>
<evidence type="ECO:0000256" key="3">
    <source>
        <dbReference type="ARBA" id="ARBA00012438"/>
    </source>
</evidence>
<dbReference type="InterPro" id="IPR036097">
    <property type="entry name" value="HisK_dim/P_sf"/>
</dbReference>
<dbReference type="InterPro" id="IPR004358">
    <property type="entry name" value="Sig_transdc_His_kin-like_C"/>
</dbReference>
<dbReference type="InterPro" id="IPR050428">
    <property type="entry name" value="TCS_sensor_his_kinase"/>
</dbReference>
<keyword evidence="4" id="KW-0597">Phosphoprotein</keyword>
<proteinExistence type="predicted"/>
<evidence type="ECO:0000256" key="7">
    <source>
        <dbReference type="ARBA" id="ARBA00022777"/>
    </source>
</evidence>
<evidence type="ECO:0000259" key="13">
    <source>
        <dbReference type="PROSITE" id="PS50885"/>
    </source>
</evidence>
<dbReference type="Pfam" id="PF00672">
    <property type="entry name" value="HAMP"/>
    <property type="match status" value="1"/>
</dbReference>
<accession>A0A6J7DT98</accession>
<dbReference type="InterPro" id="IPR003594">
    <property type="entry name" value="HATPase_dom"/>
</dbReference>
<dbReference type="SUPFAM" id="SSF47384">
    <property type="entry name" value="Homodimeric domain of signal transducing histidine kinase"/>
    <property type="match status" value="1"/>
</dbReference>
<evidence type="ECO:0000256" key="2">
    <source>
        <dbReference type="ARBA" id="ARBA00004370"/>
    </source>
</evidence>
<dbReference type="SMART" id="SM00387">
    <property type="entry name" value="HATPase_c"/>
    <property type="match status" value="1"/>
</dbReference>